<keyword evidence="1" id="KW-0812">Transmembrane</keyword>
<dbReference type="AlphaFoldDB" id="A0A9D1Q0C4"/>
<name>A0A9D1Q0C4_9FIRM</name>
<sequence>MDKKKGADRVGSKLEIAIPVVAGVMLLFALFFPLIIWDALGAGAMHFMQYSGVAVAGSSAGDSKATFFFGLDYTLSHLGSGFIPAQLFSAQWRVVLDTTEASAAADGLGVITMILTVLLFVTPLLMIAGYVVDKILKKPITRKIAKYLAIVCAGIEMVTFIWFAIIVFTMAGKVQPYGFRTFDFMAYGGIKFVIEMALCAALCALNTLLFVRILKEEKSKKIADPAAA</sequence>
<evidence type="ECO:0000256" key="1">
    <source>
        <dbReference type="SAM" id="Phobius"/>
    </source>
</evidence>
<dbReference type="EMBL" id="DXHS01000012">
    <property type="protein sequence ID" value="HIW01858.1"/>
    <property type="molecule type" value="Genomic_DNA"/>
</dbReference>
<organism evidence="2 3">
    <name type="scientific">Candidatus Protoclostridium stercorigallinarum</name>
    <dbReference type="NCBI Taxonomy" id="2838741"/>
    <lineage>
        <taxon>Bacteria</taxon>
        <taxon>Bacillati</taxon>
        <taxon>Bacillota</taxon>
        <taxon>Clostridia</taxon>
        <taxon>Candidatus Protoclostridium</taxon>
    </lineage>
</organism>
<evidence type="ECO:0000313" key="2">
    <source>
        <dbReference type="EMBL" id="HIW01858.1"/>
    </source>
</evidence>
<feature type="transmembrane region" description="Helical" evidence="1">
    <location>
        <begin position="108"/>
        <end position="132"/>
    </location>
</feature>
<feature type="transmembrane region" description="Helical" evidence="1">
    <location>
        <begin position="144"/>
        <end position="172"/>
    </location>
</feature>
<keyword evidence="1" id="KW-0472">Membrane</keyword>
<dbReference type="Proteomes" id="UP000823990">
    <property type="component" value="Unassembled WGS sequence"/>
</dbReference>
<evidence type="ECO:0000313" key="3">
    <source>
        <dbReference type="Proteomes" id="UP000823990"/>
    </source>
</evidence>
<proteinExistence type="predicted"/>
<feature type="transmembrane region" description="Helical" evidence="1">
    <location>
        <begin position="16"/>
        <end position="37"/>
    </location>
</feature>
<reference evidence="2" key="1">
    <citation type="journal article" date="2021" name="PeerJ">
        <title>Extensive microbial diversity within the chicken gut microbiome revealed by metagenomics and culture.</title>
        <authorList>
            <person name="Gilroy R."/>
            <person name="Ravi A."/>
            <person name="Getino M."/>
            <person name="Pursley I."/>
            <person name="Horton D.L."/>
            <person name="Alikhan N.F."/>
            <person name="Baker D."/>
            <person name="Gharbi K."/>
            <person name="Hall N."/>
            <person name="Watson M."/>
            <person name="Adriaenssens E.M."/>
            <person name="Foster-Nyarko E."/>
            <person name="Jarju S."/>
            <person name="Secka A."/>
            <person name="Antonio M."/>
            <person name="Oren A."/>
            <person name="Chaudhuri R.R."/>
            <person name="La Ragione R."/>
            <person name="Hildebrand F."/>
            <person name="Pallen M.J."/>
        </authorList>
    </citation>
    <scope>NUCLEOTIDE SEQUENCE</scope>
    <source>
        <strain evidence="2">12435</strain>
    </source>
</reference>
<accession>A0A9D1Q0C4</accession>
<comment type="caution">
    <text evidence="2">The sequence shown here is derived from an EMBL/GenBank/DDBJ whole genome shotgun (WGS) entry which is preliminary data.</text>
</comment>
<feature type="transmembrane region" description="Helical" evidence="1">
    <location>
        <begin position="192"/>
        <end position="211"/>
    </location>
</feature>
<protein>
    <submittedName>
        <fullName evidence="2">Uncharacterized protein</fullName>
    </submittedName>
</protein>
<gene>
    <name evidence="2" type="ORF">H9892_00740</name>
</gene>
<reference evidence="2" key="2">
    <citation type="submission" date="2021-04" db="EMBL/GenBank/DDBJ databases">
        <authorList>
            <person name="Gilroy R."/>
        </authorList>
    </citation>
    <scope>NUCLEOTIDE SEQUENCE</scope>
    <source>
        <strain evidence="2">12435</strain>
    </source>
</reference>
<keyword evidence="1" id="KW-1133">Transmembrane helix</keyword>